<proteinExistence type="predicted"/>
<accession>A0A1V9Z3T4</accession>
<gene>
    <name evidence="1" type="ORF">ACHHYP_03370</name>
</gene>
<comment type="caution">
    <text evidence="1">The sequence shown here is derived from an EMBL/GenBank/DDBJ whole genome shotgun (WGS) entry which is preliminary data.</text>
</comment>
<dbReference type="Proteomes" id="UP000243579">
    <property type="component" value="Unassembled WGS sequence"/>
</dbReference>
<evidence type="ECO:0000313" key="1">
    <source>
        <dbReference type="EMBL" id="OQR92658.1"/>
    </source>
</evidence>
<dbReference type="EMBL" id="JNBR01000450">
    <property type="protein sequence ID" value="OQR92658.1"/>
    <property type="molecule type" value="Genomic_DNA"/>
</dbReference>
<protein>
    <submittedName>
        <fullName evidence="1">Uncharacterized protein</fullName>
    </submittedName>
</protein>
<evidence type="ECO:0000313" key="2">
    <source>
        <dbReference type="Proteomes" id="UP000243579"/>
    </source>
</evidence>
<reference evidence="1 2" key="1">
    <citation type="journal article" date="2014" name="Genome Biol. Evol.">
        <title>The secreted proteins of Achlya hypogyna and Thraustotheca clavata identify the ancestral oomycete secretome and reveal gene acquisitions by horizontal gene transfer.</title>
        <authorList>
            <person name="Misner I."/>
            <person name="Blouin N."/>
            <person name="Leonard G."/>
            <person name="Richards T.A."/>
            <person name="Lane C.E."/>
        </authorList>
    </citation>
    <scope>NUCLEOTIDE SEQUENCE [LARGE SCALE GENOMIC DNA]</scope>
    <source>
        <strain evidence="1 2">ATCC 48635</strain>
    </source>
</reference>
<sequence>MGCRCVDATDAAVLAQWRSICHQYYFQHDATLDAKAILDVYEGLKLDQVAYAGGVPALLTISMAGDSTAVDETLAQLGLAHCPLREHQDAFYTNLTVLERVKNQVRAEFHAYSSKLRYDDFAATLRQLQSVHYVVEMHPVDGSQFITVRQQEGYLRTREDIDKAKDALMSFLQQHNPNIGRRRSAHPFLQGLRRFIQGNIAKATVHAWKVADAAFVESGGEAFSSAAIKLMVETLHCGHMEVAPQTRLYYMDPYMSNAHLRELIVIFRRQPPMEGRPTGDEIKTDVVRQNPIGLYDEPGPLFLKFCTLL</sequence>
<keyword evidence="2" id="KW-1185">Reference proteome</keyword>
<dbReference type="AlphaFoldDB" id="A0A1V9Z3T4"/>
<name>A0A1V9Z3T4_ACHHY</name>
<dbReference type="OrthoDB" id="76298at2759"/>
<organism evidence="1 2">
    <name type="scientific">Achlya hypogyna</name>
    <name type="common">Oomycete</name>
    <name type="synonym">Protoachlya hypogyna</name>
    <dbReference type="NCBI Taxonomy" id="1202772"/>
    <lineage>
        <taxon>Eukaryota</taxon>
        <taxon>Sar</taxon>
        <taxon>Stramenopiles</taxon>
        <taxon>Oomycota</taxon>
        <taxon>Saprolegniomycetes</taxon>
        <taxon>Saprolegniales</taxon>
        <taxon>Achlyaceae</taxon>
        <taxon>Achlya</taxon>
    </lineage>
</organism>